<feature type="region of interest" description="Disordered" evidence="1">
    <location>
        <begin position="14"/>
        <end position="56"/>
    </location>
</feature>
<organism evidence="2 3">
    <name type="scientific">Prymnesium parvum</name>
    <name type="common">Toxic golden alga</name>
    <dbReference type="NCBI Taxonomy" id="97485"/>
    <lineage>
        <taxon>Eukaryota</taxon>
        <taxon>Haptista</taxon>
        <taxon>Haptophyta</taxon>
        <taxon>Prymnesiophyceae</taxon>
        <taxon>Prymnesiales</taxon>
        <taxon>Prymnesiaceae</taxon>
        <taxon>Prymnesium</taxon>
    </lineage>
</organism>
<evidence type="ECO:0000256" key="1">
    <source>
        <dbReference type="SAM" id="MobiDB-lite"/>
    </source>
</evidence>
<reference evidence="2 3" key="1">
    <citation type="journal article" date="2024" name="Science">
        <title>Giant polyketide synthase enzymes in the biosynthesis of giant marine polyether toxins.</title>
        <authorList>
            <person name="Fallon T.R."/>
            <person name="Shende V.V."/>
            <person name="Wierzbicki I.H."/>
            <person name="Pendleton A.L."/>
            <person name="Watervoot N.F."/>
            <person name="Auber R.P."/>
            <person name="Gonzalez D.J."/>
            <person name="Wisecaver J.H."/>
            <person name="Moore B.S."/>
        </authorList>
    </citation>
    <scope>NUCLEOTIDE SEQUENCE [LARGE SCALE GENOMIC DNA]</scope>
    <source>
        <strain evidence="2 3">12B1</strain>
    </source>
</reference>
<proteinExistence type="predicted"/>
<dbReference type="Proteomes" id="UP001515480">
    <property type="component" value="Unassembled WGS sequence"/>
</dbReference>
<evidence type="ECO:0000313" key="2">
    <source>
        <dbReference type="EMBL" id="KAL1507212.1"/>
    </source>
</evidence>
<comment type="caution">
    <text evidence="2">The sequence shown here is derived from an EMBL/GenBank/DDBJ whole genome shotgun (WGS) entry which is preliminary data.</text>
</comment>
<protein>
    <recommendedName>
        <fullName evidence="4">HAT C-terminal dimerisation domain-containing protein</fullName>
    </recommendedName>
</protein>
<sequence length="197" mass="23024">MYLREADELLPAPAVATRASPRLSKKRKRLMDDTDSDEDCTSGTHIPKTSDADEVEGQADRVMAEVSRWKRITRDRWERYVDEDGLINEFWMMWEIRTEFPLHFITFKQCAAHLHHEANVEQVFSLAGRLSDPSLDPAHVELLVRIHFNKKAYMPSLKDIRERYFLKYRKAGQSTVCTDNKDDDDDEVEIVHVVDDE</sequence>
<evidence type="ECO:0008006" key="4">
    <source>
        <dbReference type="Google" id="ProtNLM"/>
    </source>
</evidence>
<gene>
    <name evidence="2" type="ORF">AB1Y20_008062</name>
</gene>
<accession>A0AB34ITP3</accession>
<name>A0AB34ITP3_PRYPA</name>
<dbReference type="EMBL" id="JBGBPQ010000018">
    <property type="protein sequence ID" value="KAL1507212.1"/>
    <property type="molecule type" value="Genomic_DNA"/>
</dbReference>
<dbReference type="AlphaFoldDB" id="A0AB34ITP3"/>
<keyword evidence="3" id="KW-1185">Reference proteome</keyword>
<evidence type="ECO:0000313" key="3">
    <source>
        <dbReference type="Proteomes" id="UP001515480"/>
    </source>
</evidence>